<dbReference type="PANTHER" id="PTHR13132">
    <property type="entry name" value="ALPHA- 1,6 -FUCOSYLTRANSFERASE"/>
    <property type="match status" value="1"/>
</dbReference>
<dbReference type="EMBL" id="CAIIXF020000009">
    <property type="protein sequence ID" value="CAH1794460.1"/>
    <property type="molecule type" value="Genomic_DNA"/>
</dbReference>
<dbReference type="InterPro" id="IPR027350">
    <property type="entry name" value="GT23_dom"/>
</dbReference>
<dbReference type="OrthoDB" id="428346at2759"/>
<keyword evidence="1 3" id="KW-0328">Glycosyltransferase</keyword>
<name>A0A8J1U569_OWEFU</name>
<dbReference type="Proteomes" id="UP000749559">
    <property type="component" value="Unassembled WGS sequence"/>
</dbReference>
<evidence type="ECO:0000313" key="5">
    <source>
        <dbReference type="Proteomes" id="UP000749559"/>
    </source>
</evidence>
<accession>A0A8J1U569</accession>
<dbReference type="Pfam" id="PF19745">
    <property type="entry name" value="FUT8_N_cat"/>
    <property type="match status" value="1"/>
</dbReference>
<sequence length="459" mass="54163">MVIKYSINIYEMRVSRIATKFKLLIILVLVCLAIWNIYMTAWHSHKWKLNTTPSNQMQINRKAHVRNHRDSWKTRYQFKHRNIRDGTVHQYQAMCNKGKMVLSQLSYKLYQLIDTTMNPKDCSNARYLLCEWPFLGGLGSLIHQISYCFSIAVATRRVLLLKIKYNLYPESWEHYLLQPSVKCWDFQIRNYTDWFQMENGVESDVQVVRLLLTDDIEIRTNRTWPKPIPEKFIDSSAFKDKIAQHHQSPALWGIGQLMAYFFQPSPSYSQRLDDIKKAIGFTHPIIGVHIRRGDKAFEAEPTPTYKYIEAIESYMIQMGYRTSSRKLPSIFIASDERDLIFEISNQYTQYNFISTPDVFSKKHLDLIIFDILLLKECDYFIGTFSSNVGRLVYELQQSRYEDASCLAKSLDHHYRTIYCCGITQVEMKYFEFQPTCSFQTTKQQYDLIESCNNVSEFDP</sequence>
<evidence type="ECO:0000256" key="3">
    <source>
        <dbReference type="PROSITE-ProRule" id="PRU00992"/>
    </source>
</evidence>
<dbReference type="PROSITE" id="PS51659">
    <property type="entry name" value="GT23"/>
    <property type="match status" value="1"/>
</dbReference>
<evidence type="ECO:0000256" key="2">
    <source>
        <dbReference type="ARBA" id="ARBA00022679"/>
    </source>
</evidence>
<dbReference type="Gene3D" id="3.40.50.11350">
    <property type="match status" value="1"/>
</dbReference>
<comment type="caution">
    <text evidence="4">The sequence shown here is derived from an EMBL/GenBank/DDBJ whole genome shotgun (WGS) entry which is preliminary data.</text>
</comment>
<dbReference type="PANTHER" id="PTHR13132:SF29">
    <property type="entry name" value="ALPHA-(1,6)-FUCOSYLTRANSFERASE"/>
    <property type="match status" value="1"/>
</dbReference>
<proteinExistence type="inferred from homology"/>
<dbReference type="AlphaFoldDB" id="A0A8J1U569"/>
<dbReference type="GO" id="GO:0006487">
    <property type="term" value="P:protein N-linked glycosylation"/>
    <property type="evidence" value="ECO:0007669"/>
    <property type="project" value="TreeGrafter"/>
</dbReference>
<gene>
    <name evidence="4" type="ORF">OFUS_LOCUS19148</name>
</gene>
<protein>
    <submittedName>
        <fullName evidence="4">Uncharacterized protein</fullName>
    </submittedName>
</protein>
<organism evidence="4 5">
    <name type="scientific">Owenia fusiformis</name>
    <name type="common">Polychaete worm</name>
    <dbReference type="NCBI Taxonomy" id="6347"/>
    <lineage>
        <taxon>Eukaryota</taxon>
        <taxon>Metazoa</taxon>
        <taxon>Spiralia</taxon>
        <taxon>Lophotrochozoa</taxon>
        <taxon>Annelida</taxon>
        <taxon>Polychaeta</taxon>
        <taxon>Sedentaria</taxon>
        <taxon>Canalipalpata</taxon>
        <taxon>Sabellida</taxon>
        <taxon>Oweniida</taxon>
        <taxon>Oweniidae</taxon>
        <taxon>Owenia</taxon>
    </lineage>
</organism>
<comment type="similarity">
    <text evidence="3">Belongs to the glycosyltransferase 23 family.</text>
</comment>
<dbReference type="GO" id="GO:0046921">
    <property type="term" value="F:alpha-(1-&gt;6)-fucosyltransferase activity"/>
    <property type="evidence" value="ECO:0007669"/>
    <property type="project" value="TreeGrafter"/>
</dbReference>
<keyword evidence="2 3" id="KW-0808">Transferase</keyword>
<keyword evidence="5" id="KW-1185">Reference proteome</keyword>
<reference evidence="4" key="1">
    <citation type="submission" date="2022-03" db="EMBL/GenBank/DDBJ databases">
        <authorList>
            <person name="Martin C."/>
        </authorList>
    </citation>
    <scope>NUCLEOTIDE SEQUENCE</scope>
</reference>
<dbReference type="InterPro" id="IPR045573">
    <property type="entry name" value="Fut8_N_cat"/>
</dbReference>
<feature type="region of interest" description="Important for donor substrate binding" evidence="3">
    <location>
        <begin position="291"/>
        <end position="292"/>
    </location>
</feature>
<evidence type="ECO:0000256" key="1">
    <source>
        <dbReference type="ARBA" id="ARBA00022676"/>
    </source>
</evidence>
<evidence type="ECO:0000313" key="4">
    <source>
        <dbReference type="EMBL" id="CAH1794460.1"/>
    </source>
</evidence>